<name>A0ABD3LYV8_9STRA</name>
<gene>
    <name evidence="1" type="ORF">ACHAWU_007333</name>
</gene>
<keyword evidence="2" id="KW-1185">Reference proteome</keyword>
<sequence length="144" mass="15465">MDYSLSYSLITTTSFSFLTYIINQGVQLHKDKLSIQGTISILFIGNQNILTQCSAITCHKGWTILRRSLSPPTTGTPPRSSIATATATTSMPIATAAFRCSTPTIVIITRRVRSIGCREMSLATSITATRYIASAYACTSATSG</sequence>
<evidence type="ECO:0000313" key="2">
    <source>
        <dbReference type="Proteomes" id="UP001530293"/>
    </source>
</evidence>
<dbReference type="Proteomes" id="UP001530293">
    <property type="component" value="Unassembled WGS sequence"/>
</dbReference>
<organism evidence="1 2">
    <name type="scientific">Discostella pseudostelligera</name>
    <dbReference type="NCBI Taxonomy" id="259834"/>
    <lineage>
        <taxon>Eukaryota</taxon>
        <taxon>Sar</taxon>
        <taxon>Stramenopiles</taxon>
        <taxon>Ochrophyta</taxon>
        <taxon>Bacillariophyta</taxon>
        <taxon>Coscinodiscophyceae</taxon>
        <taxon>Thalassiosirophycidae</taxon>
        <taxon>Stephanodiscales</taxon>
        <taxon>Stephanodiscaceae</taxon>
        <taxon>Discostella</taxon>
    </lineage>
</organism>
<evidence type="ECO:0000313" key="1">
    <source>
        <dbReference type="EMBL" id="KAL3756954.1"/>
    </source>
</evidence>
<protein>
    <submittedName>
        <fullName evidence="1">Uncharacterized protein</fullName>
    </submittedName>
</protein>
<accession>A0ABD3LYV8</accession>
<reference evidence="1 2" key="1">
    <citation type="submission" date="2024-10" db="EMBL/GenBank/DDBJ databases">
        <title>Updated reference genomes for cyclostephanoid diatoms.</title>
        <authorList>
            <person name="Roberts W.R."/>
            <person name="Alverson A.J."/>
        </authorList>
    </citation>
    <scope>NUCLEOTIDE SEQUENCE [LARGE SCALE GENOMIC DNA]</scope>
    <source>
        <strain evidence="1 2">AJA232-27</strain>
    </source>
</reference>
<dbReference type="EMBL" id="JALLBG020000283">
    <property type="protein sequence ID" value="KAL3756954.1"/>
    <property type="molecule type" value="Genomic_DNA"/>
</dbReference>
<dbReference type="AlphaFoldDB" id="A0ABD3LYV8"/>
<proteinExistence type="predicted"/>
<comment type="caution">
    <text evidence="1">The sequence shown here is derived from an EMBL/GenBank/DDBJ whole genome shotgun (WGS) entry which is preliminary data.</text>
</comment>